<dbReference type="InterPro" id="IPR013046">
    <property type="entry name" value="GpV/Gp45"/>
</dbReference>
<feature type="domain" description="Gp5/Type VI secretion system Vgr protein OB-fold" evidence="1">
    <location>
        <begin position="274"/>
        <end position="340"/>
    </location>
</feature>
<dbReference type="InterPro" id="IPR010633">
    <property type="entry name" value="Phage_lambda_GpZ"/>
</dbReference>
<dbReference type="OrthoDB" id="6765020at2759"/>
<organism evidence="2 3">
    <name type="scientific">Trichonephila clavata</name>
    <name type="common">Joro spider</name>
    <name type="synonym">Nephila clavata</name>
    <dbReference type="NCBI Taxonomy" id="2740835"/>
    <lineage>
        <taxon>Eukaryota</taxon>
        <taxon>Metazoa</taxon>
        <taxon>Ecdysozoa</taxon>
        <taxon>Arthropoda</taxon>
        <taxon>Chelicerata</taxon>
        <taxon>Arachnida</taxon>
        <taxon>Araneae</taxon>
        <taxon>Araneomorphae</taxon>
        <taxon>Entelegynae</taxon>
        <taxon>Araneoidea</taxon>
        <taxon>Nephilidae</taxon>
        <taxon>Trichonephila</taxon>
    </lineage>
</organism>
<evidence type="ECO:0000313" key="2">
    <source>
        <dbReference type="EMBL" id="GFQ75310.1"/>
    </source>
</evidence>
<dbReference type="InterPro" id="IPR006531">
    <property type="entry name" value="Gp5/Vgr_OB"/>
</dbReference>
<dbReference type="NCBIfam" id="TIGR01644">
    <property type="entry name" value="phage_P2_V"/>
    <property type="match status" value="1"/>
</dbReference>
<protein>
    <submittedName>
        <fullName evidence="2">Spike protein</fullName>
    </submittedName>
</protein>
<dbReference type="Gene3D" id="2.40.50.230">
    <property type="entry name" value="Gp5 N-terminal domain"/>
    <property type="match status" value="1"/>
</dbReference>
<dbReference type="Pfam" id="PF04717">
    <property type="entry name" value="Phage_base_V"/>
    <property type="match status" value="1"/>
</dbReference>
<comment type="caution">
    <text evidence="2">The sequence shown here is derived from an EMBL/GenBank/DDBJ whole genome shotgun (WGS) entry which is preliminary data.</text>
</comment>
<dbReference type="Proteomes" id="UP000887116">
    <property type="component" value="Unassembled WGS sequence"/>
</dbReference>
<name>A0A8X6FAI0_TRICU</name>
<accession>A0A8X6FAI0</accession>
<proteinExistence type="predicted"/>
<evidence type="ECO:0000313" key="3">
    <source>
        <dbReference type="Proteomes" id="UP000887116"/>
    </source>
</evidence>
<dbReference type="InterPro" id="IPR037026">
    <property type="entry name" value="Vgr_OB-fold_dom_sf"/>
</dbReference>
<gene>
    <name evidence="2" type="ORF">TNCT_479221</name>
</gene>
<keyword evidence="3" id="KW-1185">Reference proteome</keyword>
<dbReference type="Gene3D" id="6.20.150.10">
    <property type="match status" value="1"/>
</dbReference>
<dbReference type="AlphaFoldDB" id="A0A8X6FAI0"/>
<evidence type="ECO:0000259" key="1">
    <source>
        <dbReference type="Pfam" id="PF04717"/>
    </source>
</evidence>
<sequence length="407" mass="46160">MLKGKKWKKATVRALNKTALWVRSQTVKQVSEEKQIPKKAMRKKLSVDKANRKRLWSVVKLSSQWIGVAKLGSIKQTKIGARAGSRTYEGAFIATMKNGHIGIFRRRYTTSLPIDEIKVNTQAREIMKELAENEAERVFEKYFHQQLEYIKVIRREIIAPAVFVELASLEPGKDPGTEELALRARFEARVVVDGTVENSSIVVRSLAAEVARVVSKNTWNMKNIAPGEFLSAEVDDFKPELDAYLVWLVEWTHEVHTGQSMWSETGIKPHIIEIGLVKEVDYEKARVRVKVGEFITDWLPWITTRAGEDRSWFAPNVDEQIVIFSPLGELSLGVVLAGIYQQKYPAPESKKEVSSVVFKDGTKLSYNKENGHLEIDVVDKITLKVGESSIKMTKKGIKLKAKRIDLN</sequence>
<dbReference type="EMBL" id="BMAO01001710">
    <property type="protein sequence ID" value="GFQ75310.1"/>
    <property type="molecule type" value="Genomic_DNA"/>
</dbReference>
<dbReference type="Pfam" id="PF06763">
    <property type="entry name" value="Minor_tail_Z"/>
    <property type="match status" value="1"/>
</dbReference>
<reference evidence="2" key="1">
    <citation type="submission" date="2020-07" db="EMBL/GenBank/DDBJ databases">
        <title>Multicomponent nature underlies the extraordinary mechanical properties of spider dragline silk.</title>
        <authorList>
            <person name="Kono N."/>
            <person name="Nakamura H."/>
            <person name="Mori M."/>
            <person name="Yoshida Y."/>
            <person name="Ohtoshi R."/>
            <person name="Malay A.D."/>
            <person name="Moran D.A.P."/>
            <person name="Tomita M."/>
            <person name="Numata K."/>
            <person name="Arakawa K."/>
        </authorList>
    </citation>
    <scope>NUCLEOTIDE SEQUENCE</scope>
</reference>